<dbReference type="OrthoDB" id="7849608at2"/>
<sequence>MDRPIVHIVGAGLAGLAAAIALADGRREIILYEAARQAGGRCRSYFDTALGMVIDNGNHLLLSGNHEARRFLRTIGSEANLQGPTEADFPFFDLATGEHWRVRPNAGPLPWWVFSKNRRVPGTKPLDYLGLAKLLLTREDRKIGEILSDQGPLYQKLWRPFLLAALNLEPPEGSSALAASVIRETLAKGGQACRPMIAHPTLSAAFIEPALAWLSQRGAEICLDHRLRTIRFEGDRVAGLEFGDARMSLRPQDTLVLAVPAPVAQELVPGLQAPQRFTAIVNAHFKITPPAGFPPILGLVNSVSEWLFAFPERLAVTISGADHLLDEPREVLAAKIWAEVAKVTQIAAPLPAWQILKEKRATFAATPEENARRPGARTAFANLVLAGDWTATGLPATIEGAIRSGNFAARALLAN</sequence>
<protein>
    <submittedName>
        <fullName evidence="2">Squalene-associated FAD-dependent desaturase</fullName>
    </submittedName>
</protein>
<accession>B2ICB9</accession>
<evidence type="ECO:0000313" key="2">
    <source>
        <dbReference type="EMBL" id="ACB96716.1"/>
    </source>
</evidence>
<dbReference type="EMBL" id="CP001016">
    <property type="protein sequence ID" value="ACB96716.1"/>
    <property type="molecule type" value="Genomic_DNA"/>
</dbReference>
<organism evidence="2 3">
    <name type="scientific">Beijerinckia indica subsp. indica (strain ATCC 9039 / DSM 1715 / NCIMB 8712)</name>
    <dbReference type="NCBI Taxonomy" id="395963"/>
    <lineage>
        <taxon>Bacteria</taxon>
        <taxon>Pseudomonadati</taxon>
        <taxon>Pseudomonadota</taxon>
        <taxon>Alphaproteobacteria</taxon>
        <taxon>Hyphomicrobiales</taxon>
        <taxon>Beijerinckiaceae</taxon>
        <taxon>Beijerinckia</taxon>
    </lineage>
</organism>
<dbReference type="eggNOG" id="COG1232">
    <property type="taxonomic scope" value="Bacteria"/>
</dbReference>
<dbReference type="PANTHER" id="PTHR42923">
    <property type="entry name" value="PROTOPORPHYRINOGEN OXIDASE"/>
    <property type="match status" value="1"/>
</dbReference>
<keyword evidence="3" id="KW-1185">Reference proteome</keyword>
<dbReference type="AlphaFoldDB" id="B2ICB9"/>
<proteinExistence type="predicted"/>
<dbReference type="Gene3D" id="1.10.3110.10">
    <property type="entry name" value="protoporphyrinogen ix oxidase, domain 3"/>
    <property type="match status" value="1"/>
</dbReference>
<gene>
    <name evidence="2" type="ordered locus">Bind_3155</name>
</gene>
<dbReference type="InterPro" id="IPR002937">
    <property type="entry name" value="Amino_oxidase"/>
</dbReference>
<dbReference type="Gene3D" id="3.50.50.60">
    <property type="entry name" value="FAD/NAD(P)-binding domain"/>
    <property type="match status" value="1"/>
</dbReference>
<name>B2ICB9_BEII9</name>
<dbReference type="STRING" id="395963.Bind_3155"/>
<reference evidence="3" key="1">
    <citation type="submission" date="2008-03" db="EMBL/GenBank/DDBJ databases">
        <title>Complete sequence of chromosome of Beijerinckia indica subsp. indica ATCC 9039.</title>
        <authorList>
            <consortium name="US DOE Joint Genome Institute"/>
            <person name="Copeland A."/>
            <person name="Lucas S."/>
            <person name="Lapidus A."/>
            <person name="Glavina del Rio T."/>
            <person name="Dalin E."/>
            <person name="Tice H."/>
            <person name="Bruce D."/>
            <person name="Goodwin L."/>
            <person name="Pitluck S."/>
            <person name="LaButti K."/>
            <person name="Schmutz J."/>
            <person name="Larimer F."/>
            <person name="Land M."/>
            <person name="Hauser L."/>
            <person name="Kyrpides N."/>
            <person name="Mikhailova N."/>
            <person name="Dunfield P.F."/>
            <person name="Dedysh S.N."/>
            <person name="Liesack W."/>
            <person name="Saw J.H."/>
            <person name="Alam M."/>
            <person name="Chen Y."/>
            <person name="Murrell J.C."/>
            <person name="Richardson P."/>
        </authorList>
    </citation>
    <scope>NUCLEOTIDE SEQUENCE [LARGE SCALE GENOMIC DNA]</scope>
    <source>
        <strain evidence="3">ATCC 9039 / DSM 1715 / NCIMB 8712</strain>
    </source>
</reference>
<dbReference type="PANTHER" id="PTHR42923:SF47">
    <property type="entry name" value="BLR3003 PROTEIN"/>
    <property type="match status" value="1"/>
</dbReference>
<dbReference type="Proteomes" id="UP000001695">
    <property type="component" value="Chromosome"/>
</dbReference>
<dbReference type="InterPro" id="IPR050464">
    <property type="entry name" value="Zeta_carotene_desat/Oxidored"/>
</dbReference>
<evidence type="ECO:0000259" key="1">
    <source>
        <dbReference type="Pfam" id="PF01593"/>
    </source>
</evidence>
<dbReference type="GO" id="GO:0016491">
    <property type="term" value="F:oxidoreductase activity"/>
    <property type="evidence" value="ECO:0007669"/>
    <property type="project" value="InterPro"/>
</dbReference>
<dbReference type="KEGG" id="bid:Bind_3155"/>
<reference evidence="2 3" key="2">
    <citation type="journal article" date="2010" name="J. Bacteriol.">
        <title>Complete genome sequence of Beijerinckia indica subsp. indica.</title>
        <authorList>
            <person name="Tamas I."/>
            <person name="Dedysh S.N."/>
            <person name="Liesack W."/>
            <person name="Stott M.B."/>
            <person name="Alam M."/>
            <person name="Murrell J.C."/>
            <person name="Dunfield P.F."/>
        </authorList>
    </citation>
    <scope>NUCLEOTIDE SEQUENCE [LARGE SCALE GENOMIC DNA]</scope>
    <source>
        <strain evidence="3">ATCC 9039 / DSM 1715 / NCIMB 8712</strain>
    </source>
</reference>
<dbReference type="Pfam" id="PF01593">
    <property type="entry name" value="Amino_oxidase"/>
    <property type="match status" value="1"/>
</dbReference>
<dbReference type="InterPro" id="IPR036188">
    <property type="entry name" value="FAD/NAD-bd_sf"/>
</dbReference>
<dbReference type="InterPro" id="IPR017830">
    <property type="entry name" value="SQase_HpnE"/>
</dbReference>
<dbReference type="HOGENOM" id="CLU_022687_2_1_5"/>
<dbReference type="SUPFAM" id="SSF51905">
    <property type="entry name" value="FAD/NAD(P)-binding domain"/>
    <property type="match status" value="1"/>
</dbReference>
<dbReference type="RefSeq" id="WP_012386064.1">
    <property type="nucleotide sequence ID" value="NC_010581.1"/>
</dbReference>
<dbReference type="NCBIfam" id="TIGR03467">
    <property type="entry name" value="HpnE"/>
    <property type="match status" value="1"/>
</dbReference>
<feature type="domain" description="Amine oxidase" evidence="1">
    <location>
        <begin position="13"/>
        <end position="413"/>
    </location>
</feature>
<dbReference type="Gene3D" id="3.90.660.20">
    <property type="entry name" value="Protoporphyrinogen oxidase, mitochondrial, domain 2"/>
    <property type="match status" value="1"/>
</dbReference>
<evidence type="ECO:0000313" key="3">
    <source>
        <dbReference type="Proteomes" id="UP000001695"/>
    </source>
</evidence>